<dbReference type="AlphaFoldDB" id="A0A0B3Z4R4"/>
<protein>
    <submittedName>
        <fullName evidence="1">Uncharacterized protein</fullName>
    </submittedName>
</protein>
<organism evidence="1 2">
    <name type="scientific">Alteromonas marina</name>
    <dbReference type="NCBI Taxonomy" id="203795"/>
    <lineage>
        <taxon>Bacteria</taxon>
        <taxon>Pseudomonadati</taxon>
        <taxon>Pseudomonadota</taxon>
        <taxon>Gammaproteobacteria</taxon>
        <taxon>Alteromonadales</taxon>
        <taxon>Alteromonadaceae</taxon>
        <taxon>Alteromonas/Salinimonas group</taxon>
        <taxon>Alteromonas</taxon>
    </lineage>
</organism>
<dbReference type="EMBL" id="JWLW01000016">
    <property type="protein sequence ID" value="KHT52847.1"/>
    <property type="molecule type" value="Genomic_DNA"/>
</dbReference>
<evidence type="ECO:0000313" key="2">
    <source>
        <dbReference type="Proteomes" id="UP000031197"/>
    </source>
</evidence>
<gene>
    <name evidence="1" type="ORF">RJ41_10210</name>
</gene>
<dbReference type="OrthoDB" id="6332720at2"/>
<sequence>MSSGIDTKHGKLLAEMVVPSSSWNVQPEKQDPFKSQEAALDYLNSNNEPLYLHVPFAQSDDYVRICVTSRGDDVVFMIKDINNGGEASLHYSHIKNLDSTIRTLVSECCDQKIKAL</sequence>
<name>A0A0B3Z4R4_9ALTE</name>
<accession>A0A0B3Z4R4</accession>
<proteinExistence type="predicted"/>
<dbReference type="Proteomes" id="UP000031197">
    <property type="component" value="Unassembled WGS sequence"/>
</dbReference>
<reference evidence="1 2" key="1">
    <citation type="submission" date="2014-12" db="EMBL/GenBank/DDBJ databases">
        <title>Genome sequencing of Alteromonas marina AD001.</title>
        <authorList>
            <person name="Adrian T.G.S."/>
            <person name="Chan K.G."/>
        </authorList>
    </citation>
    <scope>NUCLEOTIDE SEQUENCE [LARGE SCALE GENOMIC DNA]</scope>
    <source>
        <strain evidence="1 2">AD001</strain>
    </source>
</reference>
<keyword evidence="2" id="KW-1185">Reference proteome</keyword>
<comment type="caution">
    <text evidence="1">The sequence shown here is derived from an EMBL/GenBank/DDBJ whole genome shotgun (WGS) entry which is preliminary data.</text>
</comment>
<dbReference type="RefSeq" id="WP_039220134.1">
    <property type="nucleotide sequence ID" value="NZ_JWLW01000016.1"/>
</dbReference>
<evidence type="ECO:0000313" key="1">
    <source>
        <dbReference type="EMBL" id="KHT52847.1"/>
    </source>
</evidence>